<protein>
    <submittedName>
        <fullName evidence="1">Uncharacterized protein</fullName>
    </submittedName>
</protein>
<reference evidence="1" key="1">
    <citation type="submission" date="2018-04" db="EMBL/GenBank/DDBJ databases">
        <title>Whole genome sequencing of Hypsizygus marmoreus.</title>
        <authorList>
            <person name="Choi I.-G."/>
            <person name="Min B."/>
            <person name="Kim J.-G."/>
            <person name="Kim S."/>
            <person name="Oh Y.-L."/>
            <person name="Kong W.-S."/>
            <person name="Park H."/>
            <person name="Jeong J."/>
            <person name="Song E.-S."/>
        </authorList>
    </citation>
    <scope>NUCLEOTIDE SEQUENCE [LARGE SCALE GENOMIC DNA]</scope>
    <source>
        <strain evidence="1">51987-8</strain>
    </source>
</reference>
<dbReference type="AlphaFoldDB" id="A0A369JMY7"/>
<name>A0A369JMY7_HYPMA</name>
<sequence>MDCCPVFGDTGGEYDTFLTLHQIIHAGQGATPAASDISKGIHLGKLPKNNPILIGTMIAAVESVFGKLVDSTKLYLFIGLPPIFLTGSIDVPNNTLGCAKVPIPHCDET</sequence>
<organism evidence="1 2">
    <name type="scientific">Hypsizygus marmoreus</name>
    <name type="common">White beech mushroom</name>
    <name type="synonym">Agaricus marmoreus</name>
    <dbReference type="NCBI Taxonomy" id="39966"/>
    <lineage>
        <taxon>Eukaryota</taxon>
        <taxon>Fungi</taxon>
        <taxon>Dikarya</taxon>
        <taxon>Basidiomycota</taxon>
        <taxon>Agaricomycotina</taxon>
        <taxon>Agaricomycetes</taxon>
        <taxon>Agaricomycetidae</taxon>
        <taxon>Agaricales</taxon>
        <taxon>Tricholomatineae</taxon>
        <taxon>Lyophyllaceae</taxon>
        <taxon>Hypsizygus</taxon>
    </lineage>
</organism>
<dbReference type="InParanoid" id="A0A369JMY7"/>
<dbReference type="Proteomes" id="UP000076154">
    <property type="component" value="Unassembled WGS sequence"/>
</dbReference>
<proteinExistence type="predicted"/>
<dbReference type="EMBL" id="LUEZ02000046">
    <property type="protein sequence ID" value="RDB23599.1"/>
    <property type="molecule type" value="Genomic_DNA"/>
</dbReference>
<keyword evidence="2" id="KW-1185">Reference proteome</keyword>
<gene>
    <name evidence="1" type="ORF">Hypma_009254</name>
</gene>
<comment type="caution">
    <text evidence="1">The sequence shown here is derived from an EMBL/GenBank/DDBJ whole genome shotgun (WGS) entry which is preliminary data.</text>
</comment>
<evidence type="ECO:0000313" key="1">
    <source>
        <dbReference type="EMBL" id="RDB23599.1"/>
    </source>
</evidence>
<accession>A0A369JMY7</accession>
<evidence type="ECO:0000313" key="2">
    <source>
        <dbReference type="Proteomes" id="UP000076154"/>
    </source>
</evidence>